<feature type="domain" description="Auxiliary Activity family 9 catalytic" evidence="5">
    <location>
        <begin position="20"/>
        <end position="233"/>
    </location>
</feature>
<dbReference type="InterPro" id="IPR049892">
    <property type="entry name" value="AA9"/>
</dbReference>
<feature type="signal peptide" evidence="4">
    <location>
        <begin position="1"/>
        <end position="19"/>
    </location>
</feature>
<dbReference type="PANTHER" id="PTHR33353">
    <property type="entry name" value="PUTATIVE (AFU_ORTHOLOGUE AFUA_1G12560)-RELATED"/>
    <property type="match status" value="1"/>
</dbReference>
<comment type="catalytic activity">
    <reaction evidence="2">
        <text>[(1-&gt;4)-beta-D-glucosyl]n+m + reduced acceptor + O2 = 4-dehydro-beta-D-glucosyl-[(1-&gt;4)-beta-D-glucosyl]n-1 + [(1-&gt;4)-beta-D-glucosyl]m + acceptor + H2O.</text>
        <dbReference type="EC" id="1.14.99.56"/>
    </reaction>
</comment>
<evidence type="ECO:0000313" key="7">
    <source>
        <dbReference type="Proteomes" id="UP001437256"/>
    </source>
</evidence>
<feature type="chain" id="PRO_5045835648" description="AA9 family lytic polysaccharide monooxygenase" evidence="4">
    <location>
        <begin position="20"/>
        <end position="243"/>
    </location>
</feature>
<keyword evidence="7" id="KW-1185">Reference proteome</keyword>
<evidence type="ECO:0000256" key="3">
    <source>
        <dbReference type="SAM" id="MobiDB-lite"/>
    </source>
</evidence>
<evidence type="ECO:0000256" key="2">
    <source>
        <dbReference type="RuleBase" id="RU368122"/>
    </source>
</evidence>
<dbReference type="EC" id="1.14.99.56" evidence="2"/>
<keyword evidence="1 2" id="KW-1015">Disulfide bond</keyword>
<name>A0ABR2ZT00_9AGAR</name>
<keyword evidence="2" id="KW-0119">Carbohydrate metabolism</keyword>
<dbReference type="Pfam" id="PF03443">
    <property type="entry name" value="AA9"/>
    <property type="match status" value="1"/>
</dbReference>
<keyword evidence="2" id="KW-0136">Cellulose degradation</keyword>
<dbReference type="PANTHER" id="PTHR33353:SF13">
    <property type="entry name" value="ENDOGLUCANASE II"/>
    <property type="match status" value="1"/>
</dbReference>
<keyword evidence="2" id="KW-0624">Polysaccharide degradation</keyword>
<evidence type="ECO:0000256" key="1">
    <source>
        <dbReference type="ARBA" id="ARBA00023157"/>
    </source>
</evidence>
<dbReference type="Gene3D" id="2.70.50.70">
    <property type="match status" value="1"/>
</dbReference>
<gene>
    <name evidence="6" type="ORF">AAF712_008831</name>
</gene>
<reference evidence="6 7" key="1">
    <citation type="submission" date="2024-05" db="EMBL/GenBank/DDBJ databases">
        <title>A draft genome resource for the thread blight pathogen Marasmius tenuissimus strain MS-2.</title>
        <authorList>
            <person name="Yulfo-Soto G.E."/>
            <person name="Baruah I.K."/>
            <person name="Amoako-Attah I."/>
            <person name="Bukari Y."/>
            <person name="Meinhardt L.W."/>
            <person name="Bailey B.A."/>
            <person name="Cohen S.P."/>
        </authorList>
    </citation>
    <scope>NUCLEOTIDE SEQUENCE [LARGE SCALE GENOMIC DNA]</scope>
    <source>
        <strain evidence="6 7">MS-2</strain>
    </source>
</reference>
<dbReference type="InterPro" id="IPR005103">
    <property type="entry name" value="AA9_LPMO"/>
</dbReference>
<accession>A0ABR2ZT00</accession>
<comment type="function">
    <text evidence="2">Lytic polysaccharide monooxygenase (LMPO) that depolymerizes crystalline and amorphous polysaccharides via the oxidation of scissile alpha- or beta-(1-4)-glycosidic bonds, yielding C1 and/or C4 oxidation products. Catalysis by LPMOs requires the reduction of the active-site copper from Cu(II) to Cu(I) by a reducing agent and H(2)O(2) or O(2) as a cosubstrate.</text>
</comment>
<keyword evidence="4" id="KW-0732">Signal</keyword>
<organism evidence="6 7">
    <name type="scientific">Marasmius tenuissimus</name>
    <dbReference type="NCBI Taxonomy" id="585030"/>
    <lineage>
        <taxon>Eukaryota</taxon>
        <taxon>Fungi</taxon>
        <taxon>Dikarya</taxon>
        <taxon>Basidiomycota</taxon>
        <taxon>Agaricomycotina</taxon>
        <taxon>Agaricomycetes</taxon>
        <taxon>Agaricomycetidae</taxon>
        <taxon>Agaricales</taxon>
        <taxon>Marasmiineae</taxon>
        <taxon>Marasmiaceae</taxon>
        <taxon>Marasmius</taxon>
    </lineage>
</organism>
<evidence type="ECO:0000259" key="5">
    <source>
        <dbReference type="Pfam" id="PF03443"/>
    </source>
</evidence>
<protein>
    <recommendedName>
        <fullName evidence="2">AA9 family lytic polysaccharide monooxygenase</fullName>
        <ecNumber evidence="2">1.14.99.56</ecNumber>
    </recommendedName>
    <alternativeName>
        <fullName evidence="2">Endo-beta-1,4-glucanase</fullName>
    </alternativeName>
    <alternativeName>
        <fullName evidence="2">Glycosyl hydrolase 61 family protein</fullName>
    </alternativeName>
</protein>
<dbReference type="EMBL" id="JBBXMP010000065">
    <property type="protein sequence ID" value="KAL0064246.1"/>
    <property type="molecule type" value="Genomic_DNA"/>
</dbReference>
<feature type="region of interest" description="Disordered" evidence="3">
    <location>
        <begin position="80"/>
        <end position="101"/>
    </location>
</feature>
<keyword evidence="2" id="KW-0964">Secreted</keyword>
<evidence type="ECO:0000313" key="6">
    <source>
        <dbReference type="EMBL" id="KAL0064246.1"/>
    </source>
</evidence>
<comment type="domain">
    <text evidence="2">Has a modular structure: an endo-beta-1,4-glucanase catalytic module at the N-terminus, a linker rich in serines and threonines, and a C-terminal carbohydrate-binding module (CBM).</text>
</comment>
<comment type="caution">
    <text evidence="6">The sequence shown here is derived from an EMBL/GenBank/DDBJ whole genome shotgun (WGS) entry which is preliminary data.</text>
</comment>
<proteinExistence type="predicted"/>
<sequence length="243" mass="25389">MKTAFATSLVALLVGSASGHTIFQELYINGADQGHNNGIRVVNTNNPVMDVTSNDIICNVNQLVQPVSKTIVNIPAGGQVTTEWHHGGNGPSPGDGDDPIASSHKGPIITYLAKVSNASTATTTGLQWFKIQEDGFNPSTNTWAVDKLIANGGKYTFTMPKCVSTGQYLMRHEIIALHGAGSYPGAQFYIGCAQVSVTGGGSASPSTVSFPGAYKGSDPGITIGIYYPPVTNYVIPGPKVLTC</sequence>
<dbReference type="CDD" id="cd21175">
    <property type="entry name" value="LPMO_AA9"/>
    <property type="match status" value="1"/>
</dbReference>
<evidence type="ECO:0000256" key="4">
    <source>
        <dbReference type="SAM" id="SignalP"/>
    </source>
</evidence>
<comment type="subcellular location">
    <subcellularLocation>
        <location evidence="2">Secreted</location>
    </subcellularLocation>
</comment>
<dbReference type="Proteomes" id="UP001437256">
    <property type="component" value="Unassembled WGS sequence"/>
</dbReference>